<proteinExistence type="predicted"/>
<keyword evidence="1" id="KW-0614">Plasmid</keyword>
<evidence type="ECO:0000313" key="1">
    <source>
        <dbReference type="EMBL" id="AJP18058.1"/>
    </source>
</evidence>
<geneLocation type="plasmid" evidence="1">
    <name>pNDM-JN01</name>
</geneLocation>
<organism evidence="1">
    <name type="scientific">Acinetobacter lwoffii</name>
    <dbReference type="NCBI Taxonomy" id="28090"/>
    <lineage>
        <taxon>Bacteria</taxon>
        <taxon>Pseudomonadati</taxon>
        <taxon>Pseudomonadota</taxon>
        <taxon>Gammaproteobacteria</taxon>
        <taxon>Moraxellales</taxon>
        <taxon>Moraxellaceae</taxon>
        <taxon>Acinetobacter</taxon>
    </lineage>
</organism>
<sequence length="39" mass="4226">MDAVIGSVYRSALGGQPLQVFGQAGRGFDREQLREFVGI</sequence>
<name>A0A0C5GWG8_ACILW</name>
<protein>
    <submittedName>
        <fullName evidence="1">Uncharacterized protein</fullName>
    </submittedName>
</protein>
<dbReference type="EMBL" id="KM210086">
    <property type="protein sequence ID" value="AJP18058.1"/>
    <property type="molecule type" value="Genomic_DNA"/>
</dbReference>
<dbReference type="AlphaFoldDB" id="A0A0C5GWG8"/>
<reference evidence="1" key="1">
    <citation type="submission" date="2014-07" db="EMBL/GenBank/DDBJ databases">
        <authorList>
            <person name="Zhou D."/>
            <person name="Huang Y."/>
            <person name="Yuan J."/>
            <person name="Meng X."/>
            <person name="Tong Y."/>
        </authorList>
    </citation>
    <scope>NUCLEOTIDE SEQUENCE</scope>
    <source>
        <strain evidence="1">JN49-1</strain>
        <plasmid evidence="1">pNDM-JN01</plasmid>
    </source>
</reference>
<reference evidence="1" key="2">
    <citation type="journal article" date="2015" name="Antimicrob. Agents Chemother.">
        <title>A Novel New Delhi Metallo-?-Lactamase Variant, NDM-14, Isolated in a Chinese Hospital Possesses Increased Enzymatic Activity against Carbapenems.</title>
        <authorList>
            <person name="Zou D."/>
            <person name="Huang Y."/>
            <person name="Zhao X."/>
            <person name="Liu W."/>
            <person name="Dong D."/>
            <person name="Li H."/>
            <person name="Wang X."/>
            <person name="Huang S."/>
            <person name="Wei X."/>
            <person name="Yan X."/>
            <person name="Yang Z."/>
            <person name="Tong Y."/>
            <person name="Huang L."/>
            <person name="Yuan J."/>
        </authorList>
    </citation>
    <scope>NUCLEOTIDE SEQUENCE</scope>
    <source>
        <strain evidence="1">JN49-1</strain>
        <plasmid evidence="1">pNDM-JN01</plasmid>
    </source>
</reference>
<accession>A0A0C5GWG8</accession>